<dbReference type="Gene3D" id="1.20.1250.20">
    <property type="entry name" value="MFS general substrate transporter like domains"/>
    <property type="match status" value="1"/>
</dbReference>
<dbReference type="InterPro" id="IPR011701">
    <property type="entry name" value="MFS"/>
</dbReference>
<feature type="transmembrane region" description="Helical" evidence="1">
    <location>
        <begin position="391"/>
        <end position="411"/>
    </location>
</feature>
<dbReference type="EMBL" id="JAUCMV010000002">
    <property type="protein sequence ID" value="KAK0416009.1"/>
    <property type="molecule type" value="Genomic_DNA"/>
</dbReference>
<dbReference type="Pfam" id="PF07690">
    <property type="entry name" value="MFS_1"/>
    <property type="match status" value="1"/>
</dbReference>
<comment type="caution">
    <text evidence="2">The sequence shown here is derived from an EMBL/GenBank/DDBJ whole genome shotgun (WGS) entry which is preliminary data.</text>
</comment>
<reference evidence="2" key="1">
    <citation type="submission" date="2023-06" db="EMBL/GenBank/DDBJ databases">
        <title>Genomic analysis of the entomopathogenic nematode Steinernema hermaphroditum.</title>
        <authorList>
            <person name="Schwarz E.M."/>
            <person name="Heppert J.K."/>
            <person name="Baniya A."/>
            <person name="Schwartz H.T."/>
            <person name="Tan C.-H."/>
            <person name="Antoshechkin I."/>
            <person name="Sternberg P.W."/>
            <person name="Goodrich-Blair H."/>
            <person name="Dillman A.R."/>
        </authorList>
    </citation>
    <scope>NUCLEOTIDE SEQUENCE</scope>
    <source>
        <strain evidence="2">PS9179</strain>
        <tissue evidence="2">Whole animal</tissue>
    </source>
</reference>
<dbReference type="AlphaFoldDB" id="A0AA39I3D1"/>
<feature type="transmembrane region" description="Helical" evidence="1">
    <location>
        <begin position="110"/>
        <end position="129"/>
    </location>
</feature>
<dbReference type="GO" id="GO:0016020">
    <property type="term" value="C:membrane"/>
    <property type="evidence" value="ECO:0007669"/>
    <property type="project" value="TreeGrafter"/>
</dbReference>
<evidence type="ECO:0000313" key="3">
    <source>
        <dbReference type="Proteomes" id="UP001175271"/>
    </source>
</evidence>
<dbReference type="PANTHER" id="PTHR45757:SF11">
    <property type="entry name" value="MAJOR FACILITATOR SUPERFAMILY (MFS) PROFILE DOMAIN-CONTAINING PROTEIN"/>
    <property type="match status" value="1"/>
</dbReference>
<evidence type="ECO:0008006" key="4">
    <source>
        <dbReference type="Google" id="ProtNLM"/>
    </source>
</evidence>
<evidence type="ECO:0000313" key="2">
    <source>
        <dbReference type="EMBL" id="KAK0416009.1"/>
    </source>
</evidence>
<accession>A0AA39I3D1</accession>
<dbReference type="SUPFAM" id="SSF103473">
    <property type="entry name" value="MFS general substrate transporter"/>
    <property type="match status" value="1"/>
</dbReference>
<protein>
    <recommendedName>
        <fullName evidence="4">Major facilitator superfamily (MFS) profile domain-containing protein</fullName>
    </recommendedName>
</protein>
<feature type="transmembrane region" description="Helical" evidence="1">
    <location>
        <begin position="81"/>
        <end position="103"/>
    </location>
</feature>
<feature type="transmembrane region" description="Helical" evidence="1">
    <location>
        <begin position="262"/>
        <end position="285"/>
    </location>
</feature>
<feature type="transmembrane region" description="Helical" evidence="1">
    <location>
        <begin position="204"/>
        <end position="222"/>
    </location>
</feature>
<feature type="transmembrane region" description="Helical" evidence="1">
    <location>
        <begin position="423"/>
        <end position="445"/>
    </location>
</feature>
<keyword evidence="1" id="KW-0812">Transmembrane</keyword>
<dbReference type="Proteomes" id="UP001175271">
    <property type="component" value="Unassembled WGS sequence"/>
</dbReference>
<dbReference type="PANTHER" id="PTHR45757">
    <property type="entry name" value="PROTEIN CBG23364-RELATED"/>
    <property type="match status" value="1"/>
</dbReference>
<proteinExistence type="predicted"/>
<gene>
    <name evidence="2" type="ORF">QR680_012245</name>
</gene>
<keyword evidence="3" id="KW-1185">Reference proteome</keyword>
<dbReference type="GO" id="GO:0022857">
    <property type="term" value="F:transmembrane transporter activity"/>
    <property type="evidence" value="ECO:0007669"/>
    <property type="project" value="InterPro"/>
</dbReference>
<feature type="transmembrane region" description="Helical" evidence="1">
    <location>
        <begin position="135"/>
        <end position="158"/>
    </location>
</feature>
<feature type="transmembrane region" description="Helical" evidence="1">
    <location>
        <begin position="336"/>
        <end position="357"/>
    </location>
</feature>
<dbReference type="InterPro" id="IPR036259">
    <property type="entry name" value="MFS_trans_sf"/>
</dbReference>
<evidence type="ECO:0000256" key="1">
    <source>
        <dbReference type="SAM" id="Phobius"/>
    </source>
</evidence>
<feature type="transmembrane region" description="Helical" evidence="1">
    <location>
        <begin position="305"/>
        <end position="324"/>
    </location>
</feature>
<sequence length="466" mass="51309">MEAFRQQFSFDSLSFRPSGFRSCHQTRHIILFLSTLCLSLLLSDCLVFNILIICINEESVDLRTPNETEEATVSNFTSAQIGWLLSASGLGSLIGEFVVAKVLPLLGIRYLLTIFGVATATATALTPIMTTLGFGALFVARLVQSLPLASTRFLIASVSSKWAPPKQKATFLRVLYCSVHIAFLYSMPMSAFLSQTSVGWQTVYYVHAGCTFLAFGLFFGLFRNSPMDHKWMSRKELDLIQKNVPGDEKEPILLGSLVRTPAVWGILCSSFGAIVGTGYTMLLQYGPTYLTKVLDFDVRKTGICLATPHLLCLFLTLFMNSISYSIPALSPRTKTILFALVSQGSLVISLLSVAFLSLPVGKFVFFITAIVSYPFFFAGPIRSAQMIEESFFTSCGFVLHSIVSVLLPGVVATYAPDHTQEQWTSILVGVCVIVTFGTILFVIVADDEQTTKFRRARSAVTPVRRL</sequence>
<feature type="transmembrane region" description="Helical" evidence="1">
    <location>
        <begin position="170"/>
        <end position="192"/>
    </location>
</feature>
<feature type="transmembrane region" description="Helical" evidence="1">
    <location>
        <begin position="363"/>
        <end position="379"/>
    </location>
</feature>
<name>A0AA39I3D1_9BILA</name>
<organism evidence="2 3">
    <name type="scientific">Steinernema hermaphroditum</name>
    <dbReference type="NCBI Taxonomy" id="289476"/>
    <lineage>
        <taxon>Eukaryota</taxon>
        <taxon>Metazoa</taxon>
        <taxon>Ecdysozoa</taxon>
        <taxon>Nematoda</taxon>
        <taxon>Chromadorea</taxon>
        <taxon>Rhabditida</taxon>
        <taxon>Tylenchina</taxon>
        <taxon>Panagrolaimomorpha</taxon>
        <taxon>Strongyloidoidea</taxon>
        <taxon>Steinernematidae</taxon>
        <taxon>Steinernema</taxon>
    </lineage>
</organism>
<keyword evidence="1" id="KW-1133">Transmembrane helix</keyword>
<feature type="transmembrane region" description="Helical" evidence="1">
    <location>
        <begin position="29"/>
        <end position="53"/>
    </location>
</feature>
<keyword evidence="1" id="KW-0472">Membrane</keyword>